<feature type="region of interest" description="Disordered" evidence="1">
    <location>
        <begin position="1"/>
        <end position="22"/>
    </location>
</feature>
<dbReference type="PROSITE" id="PS50181">
    <property type="entry name" value="FBOX"/>
    <property type="match status" value="1"/>
</dbReference>
<dbReference type="AlphaFoldDB" id="A0A8H6DSZ0"/>
<evidence type="ECO:0000313" key="3">
    <source>
        <dbReference type="EMBL" id="KAF5845235.1"/>
    </source>
</evidence>
<dbReference type="OMA" id="CRAIEYH"/>
<accession>A0A8H6DSZ0</accession>
<proteinExistence type="predicted"/>
<gene>
    <name evidence="3" type="ORF">GGP41_001262</name>
</gene>
<dbReference type="InterPro" id="IPR036047">
    <property type="entry name" value="F-box-like_dom_sf"/>
</dbReference>
<feature type="domain" description="F-box" evidence="2">
    <location>
        <begin position="254"/>
        <end position="301"/>
    </location>
</feature>
<dbReference type="InterPro" id="IPR001810">
    <property type="entry name" value="F-box_dom"/>
</dbReference>
<dbReference type="Proteomes" id="UP000624244">
    <property type="component" value="Unassembled WGS sequence"/>
</dbReference>
<reference evidence="3" key="1">
    <citation type="submission" date="2019-11" db="EMBL/GenBank/DDBJ databases">
        <title>Bipolaris sorokiniana Genome sequencing.</title>
        <authorList>
            <person name="Wang H."/>
        </authorList>
    </citation>
    <scope>NUCLEOTIDE SEQUENCE</scope>
</reference>
<organism evidence="3 4">
    <name type="scientific">Cochliobolus sativus</name>
    <name type="common">Common root rot and spot blotch fungus</name>
    <name type="synonym">Bipolaris sorokiniana</name>
    <dbReference type="NCBI Taxonomy" id="45130"/>
    <lineage>
        <taxon>Eukaryota</taxon>
        <taxon>Fungi</taxon>
        <taxon>Dikarya</taxon>
        <taxon>Ascomycota</taxon>
        <taxon>Pezizomycotina</taxon>
        <taxon>Dothideomycetes</taxon>
        <taxon>Pleosporomycetidae</taxon>
        <taxon>Pleosporales</taxon>
        <taxon>Pleosporineae</taxon>
        <taxon>Pleosporaceae</taxon>
        <taxon>Bipolaris</taxon>
    </lineage>
</organism>
<feature type="compositionally biased region" description="Basic and acidic residues" evidence="1">
    <location>
        <begin position="8"/>
        <end position="21"/>
    </location>
</feature>
<protein>
    <recommendedName>
        <fullName evidence="2">F-box domain-containing protein</fullName>
    </recommendedName>
</protein>
<dbReference type="EMBL" id="WNKQ01000020">
    <property type="protein sequence ID" value="KAF5845235.1"/>
    <property type="molecule type" value="Genomic_DNA"/>
</dbReference>
<evidence type="ECO:0000313" key="4">
    <source>
        <dbReference type="Proteomes" id="UP000624244"/>
    </source>
</evidence>
<evidence type="ECO:0000259" key="2">
    <source>
        <dbReference type="PROSITE" id="PS50181"/>
    </source>
</evidence>
<dbReference type="SUPFAM" id="SSF81383">
    <property type="entry name" value="F-box domain"/>
    <property type="match status" value="1"/>
</dbReference>
<comment type="caution">
    <text evidence="3">The sequence shown here is derived from an EMBL/GenBank/DDBJ whole genome shotgun (WGS) entry which is preliminary data.</text>
</comment>
<name>A0A8H6DSZ0_COCSA</name>
<sequence length="387" mass="44030">MGSYFSSQREHGPKSDTRHTTETGPFCVVCGGPFDIEGEVYNIDPKDPQFQWLYHLRLIGNADDVYHHVVASDGHVPVNTFDQSEVFVSGPARFSLTGSGFYHVAGYNGQNDIWVDALSHIPGSGTLFPLHDCCLDISCRAIEYHHSKQEECDDKTALEVLVQLLNSCFTERQIQDGSLRSINDLFNLSSQCSVYGPRSVLALTKLEWWGGGYDRFFTNPIERVDTTAFVQRVLQSSPRTRDEPKFTEIPARKHQNLERLPKELLDEVCSYLPIPSTVALHRTSKILALQIPLDSTFWRNSLGDGSLHPHIWDLDTKRIEQQLPHPDIAPLDPTTSWDWRCAAKILAMKRFPISECDDRLVDVPAGFWNRCRIWATIEEALHQYVFE</sequence>
<evidence type="ECO:0000256" key="1">
    <source>
        <dbReference type="SAM" id="MobiDB-lite"/>
    </source>
</evidence>